<evidence type="ECO:0008006" key="3">
    <source>
        <dbReference type="Google" id="ProtNLM"/>
    </source>
</evidence>
<sequence>MELKKLKGLLGIQEGDTSQDIALQFLMEDVDETIRNYCNLKAVPAGLASTSYRMAMDLYRYERPGDGDAPVQVSSISEGDTSTSFTSAADALSGGILKDYQGQLNRYRKLGW</sequence>
<accession>A0ABV1D1V5</accession>
<dbReference type="EMBL" id="JBBMFM010000012">
    <property type="protein sequence ID" value="MEQ2424375.1"/>
    <property type="molecule type" value="Genomic_DNA"/>
</dbReference>
<gene>
    <name evidence="1" type="ORF">WMQ36_05260</name>
</gene>
<dbReference type="Proteomes" id="UP001454086">
    <property type="component" value="Unassembled WGS sequence"/>
</dbReference>
<organism evidence="1 2">
    <name type="scientific">Enterocloster hominis</name>
    <name type="common">ex Hitch et al. 2024</name>
    <dbReference type="NCBI Taxonomy" id="1917870"/>
    <lineage>
        <taxon>Bacteria</taxon>
        <taxon>Bacillati</taxon>
        <taxon>Bacillota</taxon>
        <taxon>Clostridia</taxon>
        <taxon>Lachnospirales</taxon>
        <taxon>Lachnospiraceae</taxon>
        <taxon>Enterocloster</taxon>
    </lineage>
</organism>
<dbReference type="RefSeq" id="WP_349117890.1">
    <property type="nucleotide sequence ID" value="NZ_JBBMFM010000012.1"/>
</dbReference>
<proteinExistence type="predicted"/>
<evidence type="ECO:0000313" key="1">
    <source>
        <dbReference type="EMBL" id="MEQ2424375.1"/>
    </source>
</evidence>
<keyword evidence="2" id="KW-1185">Reference proteome</keyword>
<evidence type="ECO:0000313" key="2">
    <source>
        <dbReference type="Proteomes" id="UP001454086"/>
    </source>
</evidence>
<reference evidence="1 2" key="1">
    <citation type="submission" date="2024-03" db="EMBL/GenBank/DDBJ databases">
        <title>Human intestinal bacterial collection.</title>
        <authorList>
            <person name="Pauvert C."/>
            <person name="Hitch T.C.A."/>
            <person name="Clavel T."/>
        </authorList>
    </citation>
    <scope>NUCLEOTIDE SEQUENCE [LARGE SCALE GENOMIC DNA]</scope>
    <source>
        <strain evidence="1 2">CLA-SR-H021</strain>
    </source>
</reference>
<dbReference type="InterPro" id="IPR053746">
    <property type="entry name" value="Viral_HT_Connector_Assembly"/>
</dbReference>
<dbReference type="Gene3D" id="1.10.246.150">
    <property type="match status" value="1"/>
</dbReference>
<comment type="caution">
    <text evidence="1">The sequence shown here is derived from an EMBL/GenBank/DDBJ whole genome shotgun (WGS) entry which is preliminary data.</text>
</comment>
<name>A0ABV1D1V5_9FIRM</name>
<protein>
    <recommendedName>
        <fullName evidence="3">Phage gp6-like head-tail connector protein</fullName>
    </recommendedName>
</protein>